<dbReference type="EMBL" id="KN825054">
    <property type="protein sequence ID" value="KIK95234.1"/>
    <property type="molecule type" value="Genomic_DNA"/>
</dbReference>
<dbReference type="InParanoid" id="A0A0D0E334"/>
<feature type="non-terminal residue" evidence="1">
    <location>
        <position position="1"/>
    </location>
</feature>
<dbReference type="InterPro" id="IPR036397">
    <property type="entry name" value="RNaseH_sf"/>
</dbReference>
<sequence>CCCRWFLYNQPDFANVESHLETTCCERGFPVLFLPKFHCELNFIEQCWGCAKRKYREFPQSSKEEDLERNVLNALNTVSLKAMRKFATQSRHFIDAYQKGLNRQQAAWAAKKYHRHRVLPQHILQEFDKA</sequence>
<dbReference type="PANTHER" id="PTHR35871">
    <property type="entry name" value="EXPRESSED PROTEIN"/>
    <property type="match status" value="1"/>
</dbReference>
<reference evidence="2" key="2">
    <citation type="submission" date="2015-01" db="EMBL/GenBank/DDBJ databases">
        <title>Evolutionary Origins and Diversification of the Mycorrhizal Mutualists.</title>
        <authorList>
            <consortium name="DOE Joint Genome Institute"/>
            <consortium name="Mycorrhizal Genomics Consortium"/>
            <person name="Kohler A."/>
            <person name="Kuo A."/>
            <person name="Nagy L.G."/>
            <person name="Floudas D."/>
            <person name="Copeland A."/>
            <person name="Barry K.W."/>
            <person name="Cichocki N."/>
            <person name="Veneault-Fourrey C."/>
            <person name="LaButti K."/>
            <person name="Lindquist E.A."/>
            <person name="Lipzen A."/>
            <person name="Lundell T."/>
            <person name="Morin E."/>
            <person name="Murat C."/>
            <person name="Riley R."/>
            <person name="Ohm R."/>
            <person name="Sun H."/>
            <person name="Tunlid A."/>
            <person name="Henrissat B."/>
            <person name="Grigoriev I.V."/>
            <person name="Hibbett D.S."/>
            <person name="Martin F."/>
        </authorList>
    </citation>
    <scope>NUCLEOTIDE SEQUENCE [LARGE SCALE GENOMIC DNA]</scope>
    <source>
        <strain evidence="2">Ve08.2h10</strain>
    </source>
</reference>
<dbReference type="GO" id="GO:0003676">
    <property type="term" value="F:nucleic acid binding"/>
    <property type="evidence" value="ECO:0007669"/>
    <property type="project" value="InterPro"/>
</dbReference>
<name>A0A0D0E334_9AGAM</name>
<proteinExistence type="predicted"/>
<evidence type="ECO:0008006" key="3">
    <source>
        <dbReference type="Google" id="ProtNLM"/>
    </source>
</evidence>
<keyword evidence="2" id="KW-1185">Reference proteome</keyword>
<dbReference type="HOGENOM" id="CLU_005726_8_0_1"/>
<dbReference type="OrthoDB" id="2416294at2759"/>
<dbReference type="Gene3D" id="3.30.420.10">
    <property type="entry name" value="Ribonuclease H-like superfamily/Ribonuclease H"/>
    <property type="match status" value="1"/>
</dbReference>
<accession>A0A0D0E334</accession>
<dbReference type="AlphaFoldDB" id="A0A0D0E334"/>
<evidence type="ECO:0000313" key="2">
    <source>
        <dbReference type="Proteomes" id="UP000054538"/>
    </source>
</evidence>
<organism evidence="1 2">
    <name type="scientific">Paxillus rubicundulus Ve08.2h10</name>
    <dbReference type="NCBI Taxonomy" id="930991"/>
    <lineage>
        <taxon>Eukaryota</taxon>
        <taxon>Fungi</taxon>
        <taxon>Dikarya</taxon>
        <taxon>Basidiomycota</taxon>
        <taxon>Agaricomycotina</taxon>
        <taxon>Agaricomycetes</taxon>
        <taxon>Agaricomycetidae</taxon>
        <taxon>Boletales</taxon>
        <taxon>Paxilineae</taxon>
        <taxon>Paxillaceae</taxon>
        <taxon>Paxillus</taxon>
    </lineage>
</organism>
<dbReference type="PANTHER" id="PTHR35871:SF1">
    <property type="entry name" value="CXC1-LIKE CYSTEINE CLUSTER ASSOCIATED WITH KDZ TRANSPOSASES DOMAIN-CONTAINING PROTEIN"/>
    <property type="match status" value="1"/>
</dbReference>
<evidence type="ECO:0000313" key="1">
    <source>
        <dbReference type="EMBL" id="KIK95234.1"/>
    </source>
</evidence>
<dbReference type="Proteomes" id="UP000054538">
    <property type="component" value="Unassembled WGS sequence"/>
</dbReference>
<gene>
    <name evidence="1" type="ORF">PAXRUDRAFT_86103</name>
</gene>
<reference evidence="1 2" key="1">
    <citation type="submission" date="2014-04" db="EMBL/GenBank/DDBJ databases">
        <authorList>
            <consortium name="DOE Joint Genome Institute"/>
            <person name="Kuo A."/>
            <person name="Kohler A."/>
            <person name="Jargeat P."/>
            <person name="Nagy L.G."/>
            <person name="Floudas D."/>
            <person name="Copeland A."/>
            <person name="Barry K.W."/>
            <person name="Cichocki N."/>
            <person name="Veneault-Fourrey C."/>
            <person name="LaButti K."/>
            <person name="Lindquist E.A."/>
            <person name="Lipzen A."/>
            <person name="Lundell T."/>
            <person name="Morin E."/>
            <person name="Murat C."/>
            <person name="Sun H."/>
            <person name="Tunlid A."/>
            <person name="Henrissat B."/>
            <person name="Grigoriev I.V."/>
            <person name="Hibbett D.S."/>
            <person name="Martin F."/>
            <person name="Nordberg H.P."/>
            <person name="Cantor M.N."/>
            <person name="Hua S.X."/>
        </authorList>
    </citation>
    <scope>NUCLEOTIDE SEQUENCE [LARGE SCALE GENOMIC DNA]</scope>
    <source>
        <strain evidence="1 2">Ve08.2h10</strain>
    </source>
</reference>
<protein>
    <recommendedName>
        <fullName evidence="3">Tc1-like transposase DDE domain-containing protein</fullName>
    </recommendedName>
</protein>
<dbReference type="STRING" id="930991.A0A0D0E334"/>
<feature type="non-terminal residue" evidence="1">
    <location>
        <position position="130"/>
    </location>
</feature>